<feature type="compositionally biased region" description="Low complexity" evidence="1">
    <location>
        <begin position="41"/>
        <end position="55"/>
    </location>
</feature>
<reference evidence="3" key="2">
    <citation type="submission" date="2023-06" db="EMBL/GenBank/DDBJ databases">
        <authorList>
            <consortium name="Lawrence Berkeley National Laboratory"/>
            <person name="Haridas S."/>
            <person name="Hensen N."/>
            <person name="Bonometti L."/>
            <person name="Westerberg I."/>
            <person name="Brannstrom I.O."/>
            <person name="Guillou S."/>
            <person name="Cros-Aarteil S."/>
            <person name="Calhoun S."/>
            <person name="Kuo A."/>
            <person name="Mondo S."/>
            <person name="Pangilinan J."/>
            <person name="Riley R."/>
            <person name="Labutti K."/>
            <person name="Andreopoulos B."/>
            <person name="Lipzen A."/>
            <person name="Chen C."/>
            <person name="Yanf M."/>
            <person name="Daum C."/>
            <person name="Ng V."/>
            <person name="Clum A."/>
            <person name="Steindorff A."/>
            <person name="Ohm R."/>
            <person name="Martin F."/>
            <person name="Silar P."/>
            <person name="Natvig D."/>
            <person name="Lalanne C."/>
            <person name="Gautier V."/>
            <person name="Ament-Velasquez S.L."/>
            <person name="Kruys A."/>
            <person name="Hutchinson M.I."/>
            <person name="Powell A.J."/>
            <person name="Barry K."/>
            <person name="Miller A.N."/>
            <person name="Grigoriev I.V."/>
            <person name="Debuchy R."/>
            <person name="Gladieux P."/>
            <person name="Thoren M.H."/>
            <person name="Johannesson H."/>
        </authorList>
    </citation>
    <scope>NUCLEOTIDE SEQUENCE</scope>
    <source>
        <strain evidence="3">CBS 958.72</strain>
    </source>
</reference>
<evidence type="ECO:0000313" key="3">
    <source>
        <dbReference type="EMBL" id="KAK3361885.1"/>
    </source>
</evidence>
<dbReference type="PANTHER" id="PTHR33840">
    <property type="match status" value="1"/>
</dbReference>
<feature type="compositionally biased region" description="Basic residues" evidence="1">
    <location>
        <begin position="68"/>
        <end position="79"/>
    </location>
</feature>
<gene>
    <name evidence="3" type="ORF">B0T24DRAFT_97211</name>
</gene>
<evidence type="ECO:0000313" key="4">
    <source>
        <dbReference type="Proteomes" id="UP001287356"/>
    </source>
</evidence>
<keyword evidence="4" id="KW-1185">Reference proteome</keyword>
<feature type="compositionally biased region" description="Polar residues" evidence="1">
    <location>
        <begin position="377"/>
        <end position="396"/>
    </location>
</feature>
<feature type="compositionally biased region" description="Basic and acidic residues" evidence="1">
    <location>
        <begin position="1"/>
        <end position="21"/>
    </location>
</feature>
<dbReference type="Proteomes" id="UP001287356">
    <property type="component" value="Unassembled WGS sequence"/>
</dbReference>
<sequence length="718" mass="80611">MDKFHLAPDDVIEHHDHRGGEGDFGQESPIAEHREGFFSPHHQQNHNNHNNVNNNPSRRPSGMEQPRTHRPSHHRKPRKIVLCFDGTGNRFESNTEQNSNILKIYSMLDRTAADQYHYYQPGIGTYVVSTSLTNTGSIAKMKSWYMKAKDSAVGSSFDQHVVGGYRFLMQFYQPGDEIYIFGFSRGAYIARFLAEMLDYVGLLSVGNEELVRFSWKAFSNWQSRRSDKSADGERKKKEMYRFMKGFRETFSRPVRRIRFLGLFDTVNSVPRFETAWMERSKFPYTARTSAKVIRHAVSIDERRAKFRQDLIYQSGAKRDSSNKERNPAQQKLHEIHEKYRRRSSMAPNQQQQNADRGRRQTLAVPNEDMAPYRSRSHSAQSQATRRTDASDAQSEFSVKPHPHGGDGDDDDGDGDSQADSEDENDQDIDEVWFSGGHGDIGGGWETTPGCKAASHVPLSWMVREAIKAGLQFDLEKVRELGCMDALDGKDDDAIGAPPSDTDVHDKAAAAAAAPPIIPGIVVRSPSTSAPKLLQTQTNSSPQQKPTFTEPFKPTTPPSDEKGASSSDSTGNEKQNKPSWHSLMHGAHTARIHDSLQFDCGLGWTTVLGWKIMEYLPFRRLDLGHDGSWKPIRWPLPCGEVRDIPTNARVHGSVIRRMQQDDHYRPGNLIVGGGGRGVRVAPKERGMGDWVCVAEEGDPVGEVWVKRAAVEKAAAQKTG</sequence>
<proteinExistence type="predicted"/>
<feature type="domain" description="T6SS Phospholipase effector Tle1-like catalytic" evidence="2">
    <location>
        <begin position="78"/>
        <end position="464"/>
    </location>
</feature>
<feature type="compositionally biased region" description="Acidic residues" evidence="1">
    <location>
        <begin position="407"/>
        <end position="429"/>
    </location>
</feature>
<dbReference type="Pfam" id="PF09994">
    <property type="entry name" value="T6SS_Tle1-like_cat"/>
    <property type="match status" value="1"/>
</dbReference>
<feature type="compositionally biased region" description="Polar residues" evidence="1">
    <location>
        <begin position="563"/>
        <end position="578"/>
    </location>
</feature>
<organism evidence="3 4">
    <name type="scientific">Lasiosphaeria ovina</name>
    <dbReference type="NCBI Taxonomy" id="92902"/>
    <lineage>
        <taxon>Eukaryota</taxon>
        <taxon>Fungi</taxon>
        <taxon>Dikarya</taxon>
        <taxon>Ascomycota</taxon>
        <taxon>Pezizomycotina</taxon>
        <taxon>Sordariomycetes</taxon>
        <taxon>Sordariomycetidae</taxon>
        <taxon>Sordariales</taxon>
        <taxon>Lasiosphaeriaceae</taxon>
        <taxon>Lasiosphaeria</taxon>
    </lineage>
</organism>
<dbReference type="AlphaFoldDB" id="A0AAE0MZ95"/>
<evidence type="ECO:0000256" key="1">
    <source>
        <dbReference type="SAM" id="MobiDB-lite"/>
    </source>
</evidence>
<feature type="region of interest" description="Disordered" evidence="1">
    <location>
        <begin position="1"/>
        <end position="79"/>
    </location>
</feature>
<dbReference type="EMBL" id="JAULSN010000010">
    <property type="protein sequence ID" value="KAK3361885.1"/>
    <property type="molecule type" value="Genomic_DNA"/>
</dbReference>
<feature type="compositionally biased region" description="Polar residues" evidence="1">
    <location>
        <begin position="531"/>
        <end position="543"/>
    </location>
</feature>
<name>A0AAE0MZ95_9PEZI</name>
<feature type="compositionally biased region" description="Polar residues" evidence="1">
    <location>
        <begin position="345"/>
        <end position="354"/>
    </location>
</feature>
<evidence type="ECO:0000259" key="2">
    <source>
        <dbReference type="Pfam" id="PF09994"/>
    </source>
</evidence>
<dbReference type="PANTHER" id="PTHR33840:SF2">
    <property type="entry name" value="TLE1 PHOSPHOLIPASE DOMAIN-CONTAINING PROTEIN"/>
    <property type="match status" value="1"/>
</dbReference>
<feature type="region of interest" description="Disordered" evidence="1">
    <location>
        <begin position="338"/>
        <end position="429"/>
    </location>
</feature>
<accession>A0AAE0MZ95</accession>
<reference evidence="3" key="1">
    <citation type="journal article" date="2023" name="Mol. Phylogenet. Evol.">
        <title>Genome-scale phylogeny and comparative genomics of the fungal order Sordariales.</title>
        <authorList>
            <person name="Hensen N."/>
            <person name="Bonometti L."/>
            <person name="Westerberg I."/>
            <person name="Brannstrom I.O."/>
            <person name="Guillou S."/>
            <person name="Cros-Aarteil S."/>
            <person name="Calhoun S."/>
            <person name="Haridas S."/>
            <person name="Kuo A."/>
            <person name="Mondo S."/>
            <person name="Pangilinan J."/>
            <person name="Riley R."/>
            <person name="LaButti K."/>
            <person name="Andreopoulos B."/>
            <person name="Lipzen A."/>
            <person name="Chen C."/>
            <person name="Yan M."/>
            <person name="Daum C."/>
            <person name="Ng V."/>
            <person name="Clum A."/>
            <person name="Steindorff A."/>
            <person name="Ohm R.A."/>
            <person name="Martin F."/>
            <person name="Silar P."/>
            <person name="Natvig D.O."/>
            <person name="Lalanne C."/>
            <person name="Gautier V."/>
            <person name="Ament-Velasquez S.L."/>
            <person name="Kruys A."/>
            <person name="Hutchinson M.I."/>
            <person name="Powell A.J."/>
            <person name="Barry K."/>
            <person name="Miller A.N."/>
            <person name="Grigoriev I.V."/>
            <person name="Debuchy R."/>
            <person name="Gladieux P."/>
            <person name="Hiltunen Thoren M."/>
            <person name="Johannesson H."/>
        </authorList>
    </citation>
    <scope>NUCLEOTIDE SEQUENCE</scope>
    <source>
        <strain evidence="3">CBS 958.72</strain>
    </source>
</reference>
<comment type="caution">
    <text evidence="3">The sequence shown here is derived from an EMBL/GenBank/DDBJ whole genome shotgun (WGS) entry which is preliminary data.</text>
</comment>
<protein>
    <recommendedName>
        <fullName evidence="2">T6SS Phospholipase effector Tle1-like catalytic domain-containing protein</fullName>
    </recommendedName>
</protein>
<dbReference type="InterPro" id="IPR018712">
    <property type="entry name" value="Tle1-like_cat"/>
</dbReference>
<feature type="region of interest" description="Disordered" evidence="1">
    <location>
        <begin position="531"/>
        <end position="579"/>
    </location>
</feature>